<evidence type="ECO:0000313" key="1">
    <source>
        <dbReference type="EMBL" id="GLQ95144.1"/>
    </source>
</evidence>
<sequence length="97" mass="11315">MVEEKPYEIEDGKCIPMRGKGYVGTIYDEARREFEPIYKALVREGKLVRGEKKKFADRVLDKHPDIKKMRTVYDWMKLWDAELAKAKIEEGCASTST</sequence>
<proteinExistence type="predicted"/>
<dbReference type="RefSeq" id="WP_284322828.1">
    <property type="nucleotide sequence ID" value="NZ_BSOB01000057.1"/>
</dbReference>
<comment type="caution">
    <text evidence="1">The sequence shown here is derived from an EMBL/GenBank/DDBJ whole genome shotgun (WGS) entry which is preliminary data.</text>
</comment>
<organism evidence="1 2">
    <name type="scientific">Dyella acidisoli</name>
    <dbReference type="NCBI Taxonomy" id="1867834"/>
    <lineage>
        <taxon>Bacteria</taxon>
        <taxon>Pseudomonadati</taxon>
        <taxon>Pseudomonadota</taxon>
        <taxon>Gammaproteobacteria</taxon>
        <taxon>Lysobacterales</taxon>
        <taxon>Rhodanobacteraceae</taxon>
        <taxon>Dyella</taxon>
    </lineage>
</organism>
<reference evidence="2" key="1">
    <citation type="journal article" date="2019" name="Int. J. Syst. Evol. Microbiol.">
        <title>The Global Catalogue of Microorganisms (GCM) 10K type strain sequencing project: providing services to taxonomists for standard genome sequencing and annotation.</title>
        <authorList>
            <consortium name="The Broad Institute Genomics Platform"/>
            <consortium name="The Broad Institute Genome Sequencing Center for Infectious Disease"/>
            <person name="Wu L."/>
            <person name="Ma J."/>
        </authorList>
    </citation>
    <scope>NUCLEOTIDE SEQUENCE [LARGE SCALE GENOMIC DNA]</scope>
    <source>
        <strain evidence="2">NBRC 111980</strain>
    </source>
</reference>
<gene>
    <name evidence="1" type="ORF">GCM10007901_40990</name>
</gene>
<name>A0ABQ5XTS6_9GAMM</name>
<protein>
    <submittedName>
        <fullName evidence="1">Uncharacterized protein</fullName>
    </submittedName>
</protein>
<dbReference type="EMBL" id="BSOB01000057">
    <property type="protein sequence ID" value="GLQ95144.1"/>
    <property type="molecule type" value="Genomic_DNA"/>
</dbReference>
<evidence type="ECO:0000313" key="2">
    <source>
        <dbReference type="Proteomes" id="UP001156670"/>
    </source>
</evidence>
<keyword evidence="2" id="KW-1185">Reference proteome</keyword>
<accession>A0ABQ5XTS6</accession>
<dbReference type="Proteomes" id="UP001156670">
    <property type="component" value="Unassembled WGS sequence"/>
</dbReference>